<gene>
    <name evidence="1" type="ORF">Adt_33414</name>
</gene>
<reference evidence="2" key="1">
    <citation type="submission" date="2024-07" db="EMBL/GenBank/DDBJ databases">
        <title>Two chromosome-level genome assemblies of Korean endemic species Abeliophyllum distichum and Forsythia ovata (Oleaceae).</title>
        <authorList>
            <person name="Jang H."/>
        </authorList>
    </citation>
    <scope>NUCLEOTIDE SEQUENCE [LARGE SCALE GENOMIC DNA]</scope>
</reference>
<dbReference type="AlphaFoldDB" id="A0ABD1QWB2"/>
<organism evidence="1 2">
    <name type="scientific">Abeliophyllum distichum</name>
    <dbReference type="NCBI Taxonomy" id="126358"/>
    <lineage>
        <taxon>Eukaryota</taxon>
        <taxon>Viridiplantae</taxon>
        <taxon>Streptophyta</taxon>
        <taxon>Embryophyta</taxon>
        <taxon>Tracheophyta</taxon>
        <taxon>Spermatophyta</taxon>
        <taxon>Magnoliopsida</taxon>
        <taxon>eudicotyledons</taxon>
        <taxon>Gunneridae</taxon>
        <taxon>Pentapetalae</taxon>
        <taxon>asterids</taxon>
        <taxon>lamiids</taxon>
        <taxon>Lamiales</taxon>
        <taxon>Oleaceae</taxon>
        <taxon>Forsythieae</taxon>
        <taxon>Abeliophyllum</taxon>
    </lineage>
</organism>
<sequence>MAITFLGEGCRECFVVPCSIGFSSLLKFPIISRIKSRCPDYQMCFSCVPDQWRITDTAEGGGLGSLGEEFPNGVSVVGLNGGYSKDPDSNDEANNYLSQVLTMSVGLLLSPVMIF</sequence>
<name>A0ABD1QWB2_9LAMI</name>
<keyword evidence="2" id="KW-1185">Reference proteome</keyword>
<protein>
    <submittedName>
        <fullName evidence="1">Uncharacterized protein</fullName>
    </submittedName>
</protein>
<proteinExistence type="predicted"/>
<evidence type="ECO:0000313" key="1">
    <source>
        <dbReference type="EMBL" id="KAL2480448.1"/>
    </source>
</evidence>
<dbReference type="EMBL" id="JBFOLK010000010">
    <property type="protein sequence ID" value="KAL2480448.1"/>
    <property type="molecule type" value="Genomic_DNA"/>
</dbReference>
<comment type="caution">
    <text evidence="1">The sequence shown here is derived from an EMBL/GenBank/DDBJ whole genome shotgun (WGS) entry which is preliminary data.</text>
</comment>
<dbReference type="Proteomes" id="UP001604336">
    <property type="component" value="Unassembled WGS sequence"/>
</dbReference>
<evidence type="ECO:0000313" key="2">
    <source>
        <dbReference type="Proteomes" id="UP001604336"/>
    </source>
</evidence>
<accession>A0ABD1QWB2</accession>